<feature type="region of interest" description="Disordered" evidence="1">
    <location>
        <begin position="1"/>
        <end position="40"/>
    </location>
</feature>
<reference evidence="2 3" key="1">
    <citation type="submission" date="2020-04" db="EMBL/GenBank/DDBJ databases">
        <title>Chromosome-level genome assembly of a cyprinid fish Onychostoma macrolepis by integration of Nanopore Sequencing, Bionano and Hi-C technology.</title>
        <authorList>
            <person name="Wang D."/>
        </authorList>
    </citation>
    <scope>NUCLEOTIDE SEQUENCE [LARGE SCALE GENOMIC DNA]</scope>
    <source>
        <strain evidence="2">SWU-2019</strain>
        <tissue evidence="2">Muscle</tissue>
    </source>
</reference>
<evidence type="ECO:0000313" key="2">
    <source>
        <dbReference type="EMBL" id="KAF4110455.1"/>
    </source>
</evidence>
<gene>
    <name evidence="2" type="ORF">G5714_009707</name>
</gene>
<dbReference type="Proteomes" id="UP000579812">
    <property type="component" value="Unassembled WGS sequence"/>
</dbReference>
<name>A0A7J6CV83_9TELE</name>
<protein>
    <recommendedName>
        <fullName evidence="4">HECT domain-containing protein</fullName>
    </recommendedName>
</protein>
<keyword evidence="3" id="KW-1185">Reference proteome</keyword>
<dbReference type="AlphaFoldDB" id="A0A7J6CV83"/>
<evidence type="ECO:0000313" key="3">
    <source>
        <dbReference type="Proteomes" id="UP000579812"/>
    </source>
</evidence>
<sequence length="384" mass="43191">MDRGGSTHLSLPEPGRDGELETQEGRGVTRNTGARRKESVIPKVPEKFQLERAGLGEKKIIFSDRYCSSLEFSQELMRQFPKLSEAGGFQLLKRQGCTRTKILEPIPCPDEGYTPEYLCSDAVRIGAATIYIRPLQKDLNTEVAVRQASGNGPPVVCLYCSKAFPLPEIQEHVDCCELNRTNSPQQENSNMQQQFTCSSTPANSPNTLHYESSSRAGCSNSIPILESSREGSILSGREQEHQETSGFEICAEVEDWKIETDEQQAAYRFRRNLLYSAEDRTPLKDEDEDVHEVPLELKCQMSSYLRKYIENATALDLEQLVTFWVGWAILPEHLYVEVTDSVKMPTAFTCSENIKLPSHYTNFMDFEADLKAAVSTFESGFGLV</sequence>
<proteinExistence type="predicted"/>
<organism evidence="2 3">
    <name type="scientific">Onychostoma macrolepis</name>
    <dbReference type="NCBI Taxonomy" id="369639"/>
    <lineage>
        <taxon>Eukaryota</taxon>
        <taxon>Metazoa</taxon>
        <taxon>Chordata</taxon>
        <taxon>Craniata</taxon>
        <taxon>Vertebrata</taxon>
        <taxon>Euteleostomi</taxon>
        <taxon>Actinopterygii</taxon>
        <taxon>Neopterygii</taxon>
        <taxon>Teleostei</taxon>
        <taxon>Ostariophysi</taxon>
        <taxon>Cypriniformes</taxon>
        <taxon>Cyprinidae</taxon>
        <taxon>Acrossocheilinae</taxon>
        <taxon>Onychostoma</taxon>
    </lineage>
</organism>
<evidence type="ECO:0008006" key="4">
    <source>
        <dbReference type="Google" id="ProtNLM"/>
    </source>
</evidence>
<evidence type="ECO:0000256" key="1">
    <source>
        <dbReference type="SAM" id="MobiDB-lite"/>
    </source>
</evidence>
<accession>A0A7J6CV83</accession>
<comment type="caution">
    <text evidence="2">The sequence shown here is derived from an EMBL/GenBank/DDBJ whole genome shotgun (WGS) entry which is preliminary data.</text>
</comment>
<feature type="region of interest" description="Disordered" evidence="1">
    <location>
        <begin position="184"/>
        <end position="217"/>
    </location>
</feature>
<dbReference type="EMBL" id="JAAMOB010000008">
    <property type="protein sequence ID" value="KAF4110455.1"/>
    <property type="molecule type" value="Genomic_DNA"/>
</dbReference>